<dbReference type="Proteomes" id="UP000250043">
    <property type="component" value="Unassembled WGS sequence"/>
</dbReference>
<feature type="domain" description="Integrase core" evidence="2">
    <location>
        <begin position="158"/>
        <end position="336"/>
    </location>
</feature>
<dbReference type="Pfam" id="PF24764">
    <property type="entry name" value="rva_4"/>
    <property type="match status" value="1"/>
</dbReference>
<accession>A0A8E2ATE9</accession>
<dbReference type="EMBL" id="KV722472">
    <property type="protein sequence ID" value="OCH87812.1"/>
    <property type="molecule type" value="Genomic_DNA"/>
</dbReference>
<evidence type="ECO:0000259" key="2">
    <source>
        <dbReference type="Pfam" id="PF24764"/>
    </source>
</evidence>
<reference evidence="3 4" key="1">
    <citation type="submission" date="2016-07" db="EMBL/GenBank/DDBJ databases">
        <title>Draft genome of the white-rot fungus Obba rivulosa 3A-2.</title>
        <authorList>
            <consortium name="DOE Joint Genome Institute"/>
            <person name="Miettinen O."/>
            <person name="Riley R."/>
            <person name="Acob R."/>
            <person name="Barry K."/>
            <person name="Cullen D."/>
            <person name="De Vries R."/>
            <person name="Hainaut M."/>
            <person name="Hatakka A."/>
            <person name="Henrissat B."/>
            <person name="Hilden K."/>
            <person name="Kuo R."/>
            <person name="Labutti K."/>
            <person name="Lipzen A."/>
            <person name="Makela M.R."/>
            <person name="Sandor L."/>
            <person name="Spatafora J.W."/>
            <person name="Grigoriev I.V."/>
            <person name="Hibbett D.S."/>
        </authorList>
    </citation>
    <scope>NUCLEOTIDE SEQUENCE [LARGE SCALE GENOMIC DNA]</scope>
    <source>
        <strain evidence="3 4">3A-2</strain>
    </source>
</reference>
<dbReference type="InterPro" id="IPR058913">
    <property type="entry name" value="Integrase_dom_put"/>
</dbReference>
<name>A0A8E2ATE9_9APHY</name>
<keyword evidence="4" id="KW-1185">Reference proteome</keyword>
<dbReference type="AlphaFoldDB" id="A0A8E2ATE9"/>
<organism evidence="3 4">
    <name type="scientific">Obba rivulosa</name>
    <dbReference type="NCBI Taxonomy" id="1052685"/>
    <lineage>
        <taxon>Eukaryota</taxon>
        <taxon>Fungi</taxon>
        <taxon>Dikarya</taxon>
        <taxon>Basidiomycota</taxon>
        <taxon>Agaricomycotina</taxon>
        <taxon>Agaricomycetes</taxon>
        <taxon>Polyporales</taxon>
        <taxon>Gelatoporiaceae</taxon>
        <taxon>Obba</taxon>
    </lineage>
</organism>
<dbReference type="OrthoDB" id="5392716at2759"/>
<evidence type="ECO:0000313" key="4">
    <source>
        <dbReference type="Proteomes" id="UP000250043"/>
    </source>
</evidence>
<gene>
    <name evidence="3" type="ORF">OBBRIDRAFT_735571</name>
</gene>
<evidence type="ECO:0000313" key="3">
    <source>
        <dbReference type="EMBL" id="OCH87812.1"/>
    </source>
</evidence>
<proteinExistence type="predicted"/>
<feature type="region of interest" description="Disordered" evidence="1">
    <location>
        <begin position="1"/>
        <end position="21"/>
    </location>
</feature>
<sequence length="421" mass="48279">MSHYNRNPTGKNQFGSKPGVDDEQLVNALQKYHREKLTSNQLISKRLKAEYGVEMSATTVKRRRKALRFFGSSSTAKTMPEQDRTQLVLSQMDKDPARRQGVQTIQHRIAFDKGIHLPRDFVSEVMHQYDSEAFKLRDPTAKKIHREPKHPIGIHERWAGDGHDKLYKIGFPIWGVVDDATGAWLGGWVVPSNRLGEVVAYLFLCLVEKFEGIPLQFSTDCGSETTKLYGLISALRQIFYPEIAIEELPAHVFLRSVHNISIERSWLRLRLEFGDNAVIFFQRGEESGVYRPHDPNHYELCQWLWPSLLRQEMDAFMTFRNGVTMRKNNSKPGPSKLSRNTAFSIPEEWGGRNCLLPVDVEVIREIKAAMGGDDLLEFVSSDFKQRAQAAYDSLDIAELTFSNVWDVFAIMLPLVYPEVYQ</sequence>
<dbReference type="PANTHER" id="PTHR46177">
    <property type="entry name" value="INTEGRASE CATALYTIC DOMAIN-CONTAINING PROTEIN"/>
    <property type="match status" value="1"/>
</dbReference>
<evidence type="ECO:0000256" key="1">
    <source>
        <dbReference type="SAM" id="MobiDB-lite"/>
    </source>
</evidence>
<dbReference type="PANTHER" id="PTHR46177:SF1">
    <property type="entry name" value="INTEGRASE CATALYTIC DOMAIN-CONTAINING PROTEIN"/>
    <property type="match status" value="1"/>
</dbReference>
<feature type="compositionally biased region" description="Polar residues" evidence="1">
    <location>
        <begin position="1"/>
        <end position="15"/>
    </location>
</feature>
<protein>
    <recommendedName>
        <fullName evidence="2">Integrase core domain-containing protein</fullName>
    </recommendedName>
</protein>